<gene>
    <name evidence="1" type="ORF">KK1_010110</name>
</gene>
<protein>
    <submittedName>
        <fullName evidence="1">Uncharacterized protein</fullName>
    </submittedName>
</protein>
<keyword evidence="2" id="KW-1185">Reference proteome</keyword>
<name>A0A151TUX0_CAJCA</name>
<sequence length="123" mass="14362">GEVLVSNALSLKVIMKCFEIVSRLKVNFWKSCFGGVGVDRGRFEKWVDLFNCRMLQISFVYLKIPIGANLEREGTWDPIIVKLRKKLMPRGIVRRISRIQRDFLWGGCEASKKMVWVKWVKIT</sequence>
<dbReference type="AlphaFoldDB" id="A0A151TUX0"/>
<evidence type="ECO:0000313" key="2">
    <source>
        <dbReference type="Proteomes" id="UP000075243"/>
    </source>
</evidence>
<dbReference type="EMBL" id="CM003605">
    <property type="protein sequence ID" value="KYP70872.1"/>
    <property type="molecule type" value="Genomic_DNA"/>
</dbReference>
<dbReference type="Proteomes" id="UP000075243">
    <property type="component" value="Chromosome 3"/>
</dbReference>
<dbReference type="PANTHER" id="PTHR33116">
    <property type="entry name" value="REVERSE TRANSCRIPTASE ZINC-BINDING DOMAIN-CONTAINING PROTEIN-RELATED-RELATED"/>
    <property type="match status" value="1"/>
</dbReference>
<proteinExistence type="predicted"/>
<accession>A0A151TUX0</accession>
<organism evidence="1 2">
    <name type="scientific">Cajanus cajan</name>
    <name type="common">Pigeon pea</name>
    <name type="synonym">Cajanus indicus</name>
    <dbReference type="NCBI Taxonomy" id="3821"/>
    <lineage>
        <taxon>Eukaryota</taxon>
        <taxon>Viridiplantae</taxon>
        <taxon>Streptophyta</taxon>
        <taxon>Embryophyta</taxon>
        <taxon>Tracheophyta</taxon>
        <taxon>Spermatophyta</taxon>
        <taxon>Magnoliopsida</taxon>
        <taxon>eudicotyledons</taxon>
        <taxon>Gunneridae</taxon>
        <taxon>Pentapetalae</taxon>
        <taxon>rosids</taxon>
        <taxon>fabids</taxon>
        <taxon>Fabales</taxon>
        <taxon>Fabaceae</taxon>
        <taxon>Papilionoideae</taxon>
        <taxon>50 kb inversion clade</taxon>
        <taxon>NPAAA clade</taxon>
        <taxon>indigoferoid/millettioid clade</taxon>
        <taxon>Phaseoleae</taxon>
        <taxon>Cajanus</taxon>
    </lineage>
</organism>
<feature type="non-terminal residue" evidence="1">
    <location>
        <position position="1"/>
    </location>
</feature>
<dbReference type="PANTHER" id="PTHR33116:SF78">
    <property type="entry name" value="OS12G0587133 PROTEIN"/>
    <property type="match status" value="1"/>
</dbReference>
<dbReference type="Gramene" id="C.cajan_09829.t">
    <property type="protein sequence ID" value="C.cajan_09829.t"/>
    <property type="gene ID" value="C.cajan_09829"/>
</dbReference>
<evidence type="ECO:0000313" key="1">
    <source>
        <dbReference type="EMBL" id="KYP70872.1"/>
    </source>
</evidence>
<reference evidence="1 2" key="1">
    <citation type="journal article" date="2012" name="Nat. Biotechnol.">
        <title>Draft genome sequence of pigeonpea (Cajanus cajan), an orphan legume crop of resource-poor farmers.</title>
        <authorList>
            <person name="Varshney R.K."/>
            <person name="Chen W."/>
            <person name="Li Y."/>
            <person name="Bharti A.K."/>
            <person name="Saxena R.K."/>
            <person name="Schlueter J.A."/>
            <person name="Donoghue M.T."/>
            <person name="Azam S."/>
            <person name="Fan G."/>
            <person name="Whaley A.M."/>
            <person name="Farmer A.D."/>
            <person name="Sheridan J."/>
            <person name="Iwata A."/>
            <person name="Tuteja R."/>
            <person name="Penmetsa R.V."/>
            <person name="Wu W."/>
            <person name="Upadhyaya H.D."/>
            <person name="Yang S.P."/>
            <person name="Shah T."/>
            <person name="Saxena K.B."/>
            <person name="Michael T."/>
            <person name="McCombie W.R."/>
            <person name="Yang B."/>
            <person name="Zhang G."/>
            <person name="Yang H."/>
            <person name="Wang J."/>
            <person name="Spillane C."/>
            <person name="Cook D.R."/>
            <person name="May G.D."/>
            <person name="Xu X."/>
            <person name="Jackson S.A."/>
        </authorList>
    </citation>
    <scope>NUCLEOTIDE SEQUENCE [LARGE SCALE GENOMIC DNA]</scope>
    <source>
        <strain evidence="2">cv. Asha</strain>
    </source>
</reference>